<evidence type="ECO:0000313" key="3">
    <source>
        <dbReference type="Proteomes" id="UP001169862"/>
    </source>
</evidence>
<name>A0AAW7XLC2_9GAMM</name>
<dbReference type="InterPro" id="IPR007487">
    <property type="entry name" value="ABC_transpt-TYRBP-like"/>
</dbReference>
<dbReference type="GeneID" id="89455713"/>
<gene>
    <name evidence="2" type="ORF">Q4490_16535</name>
</gene>
<keyword evidence="1" id="KW-0732">Signal</keyword>
<feature type="signal peptide" evidence="1">
    <location>
        <begin position="1"/>
        <end position="21"/>
    </location>
</feature>
<dbReference type="AlphaFoldDB" id="A0AAW7XLC2"/>
<dbReference type="EMBL" id="JAUOPG010000013">
    <property type="protein sequence ID" value="MDO6455171.1"/>
    <property type="molecule type" value="Genomic_DNA"/>
</dbReference>
<organism evidence="2 3">
    <name type="scientific">Neptunomonas phycophila</name>
    <dbReference type="NCBI Taxonomy" id="1572645"/>
    <lineage>
        <taxon>Bacteria</taxon>
        <taxon>Pseudomonadati</taxon>
        <taxon>Pseudomonadota</taxon>
        <taxon>Gammaproteobacteria</taxon>
        <taxon>Oceanospirillales</taxon>
        <taxon>Oceanospirillaceae</taxon>
        <taxon>Neptunomonas</taxon>
    </lineage>
</organism>
<sequence length="381" mass="43113">MKPIKCILIALIVVFFAKSYAVSNDFSTAPPNSIPEKKRIAYYEGGEYRDYKKVLIATIYSLMKLGWIDEIEVPDNPNQTTAQLWEWLSKQEISKYIDFPESAFYSSNWDEKLREDNKQSLIKRLNKQGDIDLVFAMGTWAGLDLANDKHSTPTIVMTSSDPISAGIISSPNDSGYDHLMVQVDPEQHARQIKLYHELIGFTKLGVAFENTPVGRSYAAIDTIYAAAEERGFEVVPCYTKSDIPDRNLAVSSLIECYQYLADKVNSFYVPEQGGIGYASIKKIVSIANQHKISSFSQYGYDDVKYGYLLSLSRPLGHLKEGQFLAERVSEILNGAKPRDLNQIFEDNPDIYLNMKTAEIIGFHLNAYLLAAADKLYWRIED</sequence>
<comment type="caution">
    <text evidence="2">The sequence shown here is derived from an EMBL/GenBank/DDBJ whole genome shotgun (WGS) entry which is preliminary data.</text>
</comment>
<accession>A0AAW7XLC2</accession>
<protein>
    <submittedName>
        <fullName evidence="2">ABC transporter substrate binding protein</fullName>
    </submittedName>
</protein>
<evidence type="ECO:0000313" key="2">
    <source>
        <dbReference type="EMBL" id="MDO6455171.1"/>
    </source>
</evidence>
<dbReference type="Pfam" id="PF04392">
    <property type="entry name" value="ABC_sub_bind"/>
    <property type="match status" value="1"/>
</dbReference>
<proteinExistence type="predicted"/>
<feature type="chain" id="PRO_5043577769" evidence="1">
    <location>
        <begin position="22"/>
        <end position="381"/>
    </location>
</feature>
<dbReference type="PANTHER" id="PTHR35271">
    <property type="entry name" value="ABC TRANSPORTER, SUBSTRATE-BINDING LIPOPROTEIN-RELATED"/>
    <property type="match status" value="1"/>
</dbReference>
<dbReference type="RefSeq" id="WP_178968464.1">
    <property type="nucleotide sequence ID" value="NZ_CAXHZV010000020.1"/>
</dbReference>
<dbReference type="Gene3D" id="3.40.50.2300">
    <property type="match status" value="2"/>
</dbReference>
<dbReference type="PANTHER" id="PTHR35271:SF1">
    <property type="entry name" value="ABC TRANSPORTER, SUBSTRATE-BINDING LIPOPROTEIN"/>
    <property type="match status" value="1"/>
</dbReference>
<evidence type="ECO:0000256" key="1">
    <source>
        <dbReference type="SAM" id="SignalP"/>
    </source>
</evidence>
<reference evidence="2" key="1">
    <citation type="submission" date="2023-07" db="EMBL/GenBank/DDBJ databases">
        <title>Genome content predicts the carbon catabolic preferences of heterotrophic bacteria.</title>
        <authorList>
            <person name="Gralka M."/>
        </authorList>
    </citation>
    <scope>NUCLEOTIDE SEQUENCE</scope>
    <source>
        <strain evidence="2">I2M16</strain>
    </source>
</reference>
<dbReference type="Proteomes" id="UP001169862">
    <property type="component" value="Unassembled WGS sequence"/>
</dbReference>